<dbReference type="AlphaFoldDB" id="A0A498HQ61"/>
<dbReference type="EMBL" id="RDQH01000341">
    <property type="protein sequence ID" value="RXH73678.1"/>
    <property type="molecule type" value="Genomic_DNA"/>
</dbReference>
<organism evidence="2 3">
    <name type="scientific">Malus domestica</name>
    <name type="common">Apple</name>
    <name type="synonym">Pyrus malus</name>
    <dbReference type="NCBI Taxonomy" id="3750"/>
    <lineage>
        <taxon>Eukaryota</taxon>
        <taxon>Viridiplantae</taxon>
        <taxon>Streptophyta</taxon>
        <taxon>Embryophyta</taxon>
        <taxon>Tracheophyta</taxon>
        <taxon>Spermatophyta</taxon>
        <taxon>Magnoliopsida</taxon>
        <taxon>eudicotyledons</taxon>
        <taxon>Gunneridae</taxon>
        <taxon>Pentapetalae</taxon>
        <taxon>rosids</taxon>
        <taxon>fabids</taxon>
        <taxon>Rosales</taxon>
        <taxon>Rosaceae</taxon>
        <taxon>Amygdaloideae</taxon>
        <taxon>Maleae</taxon>
        <taxon>Malus</taxon>
    </lineage>
</organism>
<evidence type="ECO:0000256" key="1">
    <source>
        <dbReference type="SAM" id="MobiDB-lite"/>
    </source>
</evidence>
<proteinExistence type="predicted"/>
<reference evidence="2 3" key="1">
    <citation type="submission" date="2018-10" db="EMBL/GenBank/DDBJ databases">
        <title>A high-quality apple genome assembly.</title>
        <authorList>
            <person name="Hu J."/>
        </authorList>
    </citation>
    <scope>NUCLEOTIDE SEQUENCE [LARGE SCALE GENOMIC DNA]</scope>
    <source>
        <strain evidence="3">cv. HFTH1</strain>
        <tissue evidence="2">Young leaf</tissue>
    </source>
</reference>
<evidence type="ECO:0000313" key="3">
    <source>
        <dbReference type="Proteomes" id="UP000290289"/>
    </source>
</evidence>
<dbReference type="Proteomes" id="UP000290289">
    <property type="component" value="Chromosome 15"/>
</dbReference>
<comment type="caution">
    <text evidence="2">The sequence shown here is derived from an EMBL/GenBank/DDBJ whole genome shotgun (WGS) entry which is preliminary data.</text>
</comment>
<gene>
    <name evidence="2" type="ORF">DVH24_016500</name>
</gene>
<evidence type="ECO:0000313" key="2">
    <source>
        <dbReference type="EMBL" id="RXH73678.1"/>
    </source>
</evidence>
<keyword evidence="3" id="KW-1185">Reference proteome</keyword>
<feature type="compositionally biased region" description="Polar residues" evidence="1">
    <location>
        <begin position="80"/>
        <end position="98"/>
    </location>
</feature>
<feature type="region of interest" description="Disordered" evidence="1">
    <location>
        <begin position="66"/>
        <end position="98"/>
    </location>
</feature>
<name>A0A498HQ61_MALDO</name>
<sequence>MVRDNHEKTGCHVYTHVRFSLESSIPSCVAFLHFSFGASSVTISIHMDDINCFEFQGVLKRLMSNSGQGQGVGVRDSARHTNVGSEKGNSTKSVSPGV</sequence>
<accession>A0A498HQ61</accession>
<protein>
    <submittedName>
        <fullName evidence="2">Uncharacterized protein</fullName>
    </submittedName>
</protein>